<comment type="cofactor">
    <cofactor evidence="9">
        <name>Mg(2+)</name>
        <dbReference type="ChEBI" id="CHEBI:18420"/>
    </cofactor>
    <cofactor evidence="9">
        <name>Mn(2+)</name>
        <dbReference type="ChEBI" id="CHEBI:29035"/>
    </cofactor>
    <text evidence="9">Mg(2+). Can also accept Mn(2+).</text>
</comment>
<dbReference type="OrthoDB" id="9802453at2"/>
<dbReference type="InterPro" id="IPR000890">
    <property type="entry name" value="Aliphatic_acid_kin_short-chain"/>
</dbReference>
<feature type="site" description="Transition state stabilizer" evidence="9">
    <location>
        <position position="180"/>
    </location>
</feature>
<feature type="active site" description="Proton donor/acceptor" evidence="9">
    <location>
        <position position="148"/>
    </location>
</feature>
<dbReference type="AlphaFoldDB" id="A0A4R7B9N0"/>
<evidence type="ECO:0000313" key="12">
    <source>
        <dbReference type="Proteomes" id="UP000295611"/>
    </source>
</evidence>
<evidence type="ECO:0000256" key="7">
    <source>
        <dbReference type="ARBA" id="ARBA00022840"/>
    </source>
</evidence>
<dbReference type="GO" id="GO:0000287">
    <property type="term" value="F:magnesium ion binding"/>
    <property type="evidence" value="ECO:0007669"/>
    <property type="project" value="UniProtKB-UniRule"/>
</dbReference>
<feature type="binding site" evidence="9">
    <location>
        <begin position="283"/>
        <end position="285"/>
    </location>
    <ligand>
        <name>ATP</name>
        <dbReference type="ChEBI" id="CHEBI:30616"/>
    </ligand>
</feature>
<evidence type="ECO:0000256" key="2">
    <source>
        <dbReference type="ARBA" id="ARBA00022490"/>
    </source>
</evidence>
<keyword evidence="12" id="KW-1185">Reference proteome</keyword>
<comment type="catalytic activity">
    <reaction evidence="9">
        <text>acetate + ATP = acetyl phosphate + ADP</text>
        <dbReference type="Rhea" id="RHEA:11352"/>
        <dbReference type="ChEBI" id="CHEBI:22191"/>
        <dbReference type="ChEBI" id="CHEBI:30089"/>
        <dbReference type="ChEBI" id="CHEBI:30616"/>
        <dbReference type="ChEBI" id="CHEBI:456216"/>
        <dbReference type="EC" id="2.7.2.1"/>
    </reaction>
</comment>
<dbReference type="RefSeq" id="WP_133679311.1">
    <property type="nucleotide sequence ID" value="NZ_SNZP01000004.1"/>
</dbReference>
<keyword evidence="3 9" id="KW-0808">Transferase</keyword>
<keyword evidence="7 9" id="KW-0067">ATP-binding</keyword>
<dbReference type="PANTHER" id="PTHR21060:SF21">
    <property type="entry name" value="ACETATE KINASE"/>
    <property type="match status" value="1"/>
</dbReference>
<evidence type="ECO:0000256" key="5">
    <source>
        <dbReference type="ARBA" id="ARBA00022741"/>
    </source>
</evidence>
<comment type="function">
    <text evidence="9">Catalyzes the formation of acetyl phosphate from acetate and ATP. Can also catalyze the reverse reaction.</text>
</comment>
<dbReference type="PIRSF" id="PIRSF000722">
    <property type="entry name" value="Acetate_prop_kin"/>
    <property type="match status" value="1"/>
</dbReference>
<dbReference type="Gene3D" id="3.30.420.40">
    <property type="match status" value="2"/>
</dbReference>
<dbReference type="InterPro" id="IPR004372">
    <property type="entry name" value="Ac/propionate_kinase"/>
</dbReference>
<comment type="similarity">
    <text evidence="1 9 10">Belongs to the acetokinase family.</text>
</comment>
<feature type="binding site" evidence="9">
    <location>
        <position position="91"/>
    </location>
    <ligand>
        <name>substrate</name>
    </ligand>
</feature>
<dbReference type="GO" id="GO:0006083">
    <property type="term" value="P:acetate metabolic process"/>
    <property type="evidence" value="ECO:0007669"/>
    <property type="project" value="TreeGrafter"/>
</dbReference>
<evidence type="ECO:0000256" key="3">
    <source>
        <dbReference type="ARBA" id="ARBA00022679"/>
    </source>
</evidence>
<evidence type="ECO:0000256" key="9">
    <source>
        <dbReference type="HAMAP-Rule" id="MF_00020"/>
    </source>
</evidence>
<organism evidence="11 12">
    <name type="scientific">Paludibacterium purpuratum</name>
    <dbReference type="NCBI Taxonomy" id="1144873"/>
    <lineage>
        <taxon>Bacteria</taxon>
        <taxon>Pseudomonadati</taxon>
        <taxon>Pseudomonadota</taxon>
        <taxon>Betaproteobacteria</taxon>
        <taxon>Neisseriales</taxon>
        <taxon>Chromobacteriaceae</taxon>
        <taxon>Paludibacterium</taxon>
    </lineage>
</organism>
<comment type="subunit">
    <text evidence="9">Homodimer.</text>
</comment>
<comment type="pathway">
    <text evidence="9">Metabolic intermediate biosynthesis; acetyl-CoA biosynthesis; acetyl-CoA from acetate: step 1/2.</text>
</comment>
<dbReference type="PROSITE" id="PS01076">
    <property type="entry name" value="ACETATE_KINASE_2"/>
    <property type="match status" value="1"/>
</dbReference>
<dbReference type="PROSITE" id="PS01075">
    <property type="entry name" value="ACETATE_KINASE_1"/>
    <property type="match status" value="1"/>
</dbReference>
<dbReference type="EMBL" id="SNZP01000004">
    <property type="protein sequence ID" value="TDR80702.1"/>
    <property type="molecule type" value="Genomic_DNA"/>
</dbReference>
<accession>A0A4R7B9N0</accession>
<reference evidence="11 12" key="1">
    <citation type="submission" date="2019-03" db="EMBL/GenBank/DDBJ databases">
        <title>Genomic Encyclopedia of Type Strains, Phase III (KMG-III): the genomes of soil and plant-associated and newly described type strains.</title>
        <authorList>
            <person name="Whitman W."/>
        </authorList>
    </citation>
    <scope>NUCLEOTIDE SEQUENCE [LARGE SCALE GENOMIC DNA]</scope>
    <source>
        <strain evidence="11 12">CECT 8976</strain>
    </source>
</reference>
<gene>
    <name evidence="9" type="primary">ackA</name>
    <name evidence="11" type="ORF">DFP86_104202</name>
</gene>
<dbReference type="UniPathway" id="UPA00340">
    <property type="reaction ID" value="UER00458"/>
</dbReference>
<dbReference type="PRINTS" id="PR00471">
    <property type="entry name" value="ACETATEKNASE"/>
</dbReference>
<evidence type="ECO:0000256" key="10">
    <source>
        <dbReference type="RuleBase" id="RU003835"/>
    </source>
</evidence>
<keyword evidence="6 9" id="KW-0418">Kinase</keyword>
<dbReference type="GO" id="GO:0006085">
    <property type="term" value="P:acetyl-CoA biosynthetic process"/>
    <property type="evidence" value="ECO:0007669"/>
    <property type="project" value="UniProtKB-UniRule"/>
</dbReference>
<dbReference type="Proteomes" id="UP000295611">
    <property type="component" value="Unassembled WGS sequence"/>
</dbReference>
<dbReference type="PANTHER" id="PTHR21060">
    <property type="entry name" value="ACETATE KINASE"/>
    <property type="match status" value="1"/>
</dbReference>
<feature type="site" description="Transition state stabilizer" evidence="9">
    <location>
        <position position="241"/>
    </location>
</feature>
<evidence type="ECO:0000256" key="4">
    <source>
        <dbReference type="ARBA" id="ARBA00022723"/>
    </source>
</evidence>
<feature type="binding site" evidence="9">
    <location>
        <begin position="208"/>
        <end position="212"/>
    </location>
    <ligand>
        <name>ATP</name>
        <dbReference type="ChEBI" id="CHEBI:30616"/>
    </ligand>
</feature>
<dbReference type="GO" id="GO:0008776">
    <property type="term" value="F:acetate kinase activity"/>
    <property type="evidence" value="ECO:0007669"/>
    <property type="project" value="UniProtKB-UniRule"/>
</dbReference>
<dbReference type="CDD" id="cd24010">
    <property type="entry name" value="ASKHA_NBD_AcK_PK"/>
    <property type="match status" value="1"/>
</dbReference>
<protein>
    <recommendedName>
        <fullName evidence="9">Acetate kinase</fullName>
        <ecNumber evidence="9">2.7.2.1</ecNumber>
    </recommendedName>
    <alternativeName>
        <fullName evidence="9">Acetokinase</fullName>
    </alternativeName>
</protein>
<feature type="binding site" evidence="9">
    <location>
        <position position="385"/>
    </location>
    <ligand>
        <name>Mg(2+)</name>
        <dbReference type="ChEBI" id="CHEBI:18420"/>
    </ligand>
</feature>
<evidence type="ECO:0000256" key="6">
    <source>
        <dbReference type="ARBA" id="ARBA00022777"/>
    </source>
</evidence>
<dbReference type="SUPFAM" id="SSF53067">
    <property type="entry name" value="Actin-like ATPase domain"/>
    <property type="match status" value="2"/>
</dbReference>
<dbReference type="InterPro" id="IPR023865">
    <property type="entry name" value="Aliphatic_acid_kinase_CS"/>
</dbReference>
<feature type="binding site" evidence="9">
    <location>
        <position position="12"/>
    </location>
    <ligand>
        <name>Mg(2+)</name>
        <dbReference type="ChEBI" id="CHEBI:18420"/>
    </ligand>
</feature>
<dbReference type="HAMAP" id="MF_00020">
    <property type="entry name" value="Acetate_kinase"/>
    <property type="match status" value="1"/>
</dbReference>
<sequence length="401" mass="42501">MTTATPLILVINCGSSSLKFALQPVDSIDPILSGLAECLGLEDARIIIKDSDGNKTTQTLNGGRHAEAMEVLTRDLAQRGLLDKVAAIGHRIVHGGERFTASAIVTDDVMAGIEECCELAPLHNPGHLVGIRAAQKAFPGLKQVVVFDTAFHQTMQPAVYRYAVPKRFYTDYHVRRYGMHGTSCRYVTGEAIRVLDLDPADHGIIICHLGNGASATAVKNGQCVDTTMGMTPLEGLIMGTRSGDIDPAAVTYIARREKLDLDGIDHLLNKQSGLLGISGVSSDCRALEEAAVAGNPDAQLALQMFAHRLSRLIGGLATSLDRLDAIVFTGGIGENSSLLRAKTLEHLRIFGFKLDAAANDAAIRGKAGVITAAGSPVAVVVNTNEECMIARDTAELAGIQA</sequence>
<keyword evidence="2 9" id="KW-0963">Cytoplasm</keyword>
<dbReference type="GO" id="GO:0005829">
    <property type="term" value="C:cytosol"/>
    <property type="evidence" value="ECO:0007669"/>
    <property type="project" value="TreeGrafter"/>
</dbReference>
<feature type="binding site" evidence="9">
    <location>
        <begin position="331"/>
        <end position="335"/>
    </location>
    <ligand>
        <name>ATP</name>
        <dbReference type="ChEBI" id="CHEBI:30616"/>
    </ligand>
</feature>
<keyword evidence="8 9" id="KW-0460">Magnesium</keyword>
<comment type="caution">
    <text evidence="11">The sequence shown here is derived from an EMBL/GenBank/DDBJ whole genome shotgun (WGS) entry which is preliminary data.</text>
</comment>
<evidence type="ECO:0000313" key="11">
    <source>
        <dbReference type="EMBL" id="TDR80702.1"/>
    </source>
</evidence>
<dbReference type="Pfam" id="PF00871">
    <property type="entry name" value="Acetate_kinase"/>
    <property type="match status" value="1"/>
</dbReference>
<dbReference type="InterPro" id="IPR043129">
    <property type="entry name" value="ATPase_NBD"/>
</dbReference>
<name>A0A4R7B9N0_9NEIS</name>
<feature type="binding site" evidence="9">
    <location>
        <position position="19"/>
    </location>
    <ligand>
        <name>ATP</name>
        <dbReference type="ChEBI" id="CHEBI:30616"/>
    </ligand>
</feature>
<proteinExistence type="inferred from homology"/>
<evidence type="ECO:0000256" key="8">
    <source>
        <dbReference type="ARBA" id="ARBA00022842"/>
    </source>
</evidence>
<dbReference type="GO" id="GO:0005524">
    <property type="term" value="F:ATP binding"/>
    <property type="evidence" value="ECO:0007669"/>
    <property type="project" value="UniProtKB-KW"/>
</dbReference>
<keyword evidence="4 9" id="KW-0479">Metal-binding</keyword>
<keyword evidence="5 9" id="KW-0547">Nucleotide-binding</keyword>
<comment type="subcellular location">
    <subcellularLocation>
        <location evidence="9">Cytoplasm</location>
    </subcellularLocation>
</comment>
<dbReference type="EC" id="2.7.2.1" evidence="9"/>
<evidence type="ECO:0000256" key="1">
    <source>
        <dbReference type="ARBA" id="ARBA00008748"/>
    </source>
</evidence>
<dbReference type="NCBIfam" id="TIGR00016">
    <property type="entry name" value="ackA"/>
    <property type="match status" value="1"/>
</dbReference>